<feature type="region of interest" description="Disordered" evidence="4">
    <location>
        <begin position="303"/>
        <end position="368"/>
    </location>
</feature>
<accession>A0ABR3C790</accession>
<feature type="region of interest" description="Disordered" evidence="4">
    <location>
        <begin position="482"/>
        <end position="591"/>
    </location>
</feature>
<feature type="compositionally biased region" description="Polar residues" evidence="4">
    <location>
        <begin position="109"/>
        <end position="118"/>
    </location>
</feature>
<proteinExistence type="predicted"/>
<feature type="region of interest" description="Disordered" evidence="4">
    <location>
        <begin position="103"/>
        <end position="184"/>
    </location>
</feature>
<dbReference type="RefSeq" id="XP_066629528.1">
    <property type="nucleotide sequence ID" value="XM_066780299.1"/>
</dbReference>
<feature type="domain" description="Centrosomin N-terminal motif 1" evidence="5">
    <location>
        <begin position="175"/>
        <end position="259"/>
    </location>
</feature>
<feature type="compositionally biased region" description="Polar residues" evidence="4">
    <location>
        <begin position="168"/>
        <end position="182"/>
    </location>
</feature>
<keyword evidence="3" id="KW-0175">Coiled coil</keyword>
<feature type="coiled-coil region" evidence="3">
    <location>
        <begin position="195"/>
        <end position="246"/>
    </location>
</feature>
<dbReference type="GeneID" id="92012979"/>
<sequence>MHLRAVRNADAEAPPGQPPSLALLRRDLQHFVSHLKFGLAPPPGSFRSLRHPARFLLLNMDHNSPFNREPRALQTPIRATLLSSPPGAEPKSEYLRQKLRERRQDLGMTEQSLRSLSLSEPKPSRAMDDYIFASEEDQKKDRRRARAQTGRISTATSQHASASTHRTPSYSMGSREQQTSLDKMSKDNFDLKLRLTLVEERSRRFETELEDALEKLERMNAVEEERDDLQEENTLLGDQVEELRRSQEACEQKLRDSWKMTGEVFAELEKRDAAIKEALDMYLHSERRVQELEAELVKYGPAPRRRDSSYFSAGPDSAGVRSVEEPSRPASSQLGGQQDGFGSVPPSPERRDTVPNLSSTRPLSQRYSRLVRTMSAGDMRLNDLRERASTANVADCAVDEGDSRNSSPVQRRRTLRRASGSPNVDRASSKASSSNNSHGLRSVYLEGERVGGSPAFSDSIRAPSDVTNDSDLGVSQCLAANGVGPVGGRPQCPASPSPLGSYRDRRDSESIADSDQGEGTVIHDDGRDTRSDMTQFEDEDFTTPTASEAPTIPSEFRPGQYPSWPGTNGFGRDLFFNGEGMSDVPRGRRER</sequence>
<feature type="compositionally biased region" description="Polar residues" evidence="4">
    <location>
        <begin position="355"/>
        <end position="367"/>
    </location>
</feature>
<dbReference type="EMBL" id="JAJVCZ030000009">
    <property type="protein sequence ID" value="KAL0256499.1"/>
    <property type="molecule type" value="Genomic_DNA"/>
</dbReference>
<feature type="compositionally biased region" description="Low complexity" evidence="4">
    <location>
        <begin position="153"/>
        <end position="167"/>
    </location>
</feature>
<dbReference type="Proteomes" id="UP001430584">
    <property type="component" value="Unassembled WGS sequence"/>
</dbReference>
<comment type="caution">
    <text evidence="6">The sequence shown here is derived from an EMBL/GenBank/DDBJ whole genome shotgun (WGS) entry which is preliminary data.</text>
</comment>
<evidence type="ECO:0000256" key="4">
    <source>
        <dbReference type="SAM" id="MobiDB-lite"/>
    </source>
</evidence>
<protein>
    <recommendedName>
        <fullName evidence="5">Centrosomin N-terminal motif 1 domain-containing protein</fullName>
    </recommendedName>
</protein>
<organism evidence="6 7">
    <name type="scientific">Diplodia seriata</name>
    <dbReference type="NCBI Taxonomy" id="420778"/>
    <lineage>
        <taxon>Eukaryota</taxon>
        <taxon>Fungi</taxon>
        <taxon>Dikarya</taxon>
        <taxon>Ascomycota</taxon>
        <taxon>Pezizomycotina</taxon>
        <taxon>Dothideomycetes</taxon>
        <taxon>Dothideomycetes incertae sedis</taxon>
        <taxon>Botryosphaeriales</taxon>
        <taxon>Botryosphaeriaceae</taxon>
        <taxon>Diplodia</taxon>
    </lineage>
</organism>
<feature type="compositionally biased region" description="Basic and acidic residues" evidence="4">
    <location>
        <begin position="521"/>
        <end position="531"/>
    </location>
</feature>
<name>A0ABR3C790_9PEZI</name>
<keyword evidence="7" id="KW-1185">Reference proteome</keyword>
<evidence type="ECO:0000259" key="5">
    <source>
        <dbReference type="Pfam" id="PF07989"/>
    </source>
</evidence>
<dbReference type="Pfam" id="PF07989">
    <property type="entry name" value="Cnn_1N"/>
    <property type="match status" value="1"/>
</dbReference>
<keyword evidence="2" id="KW-0963">Cytoplasm</keyword>
<comment type="subcellular location">
    <subcellularLocation>
        <location evidence="1">Cytoplasm</location>
    </subcellularLocation>
</comment>
<feature type="region of interest" description="Disordered" evidence="4">
    <location>
        <begin position="1"/>
        <end position="20"/>
    </location>
</feature>
<feature type="region of interest" description="Disordered" evidence="4">
    <location>
        <begin position="389"/>
        <end position="441"/>
    </location>
</feature>
<evidence type="ECO:0000313" key="6">
    <source>
        <dbReference type="EMBL" id="KAL0256499.1"/>
    </source>
</evidence>
<evidence type="ECO:0000256" key="3">
    <source>
        <dbReference type="SAM" id="Coils"/>
    </source>
</evidence>
<reference evidence="6 7" key="1">
    <citation type="submission" date="2024-02" db="EMBL/GenBank/DDBJ databases">
        <title>De novo assembly and annotation of 12 fungi associated with fruit tree decline syndrome in Ontario, Canada.</title>
        <authorList>
            <person name="Sulman M."/>
            <person name="Ellouze W."/>
            <person name="Ilyukhin E."/>
        </authorList>
    </citation>
    <scope>NUCLEOTIDE SEQUENCE [LARGE SCALE GENOMIC DNA]</scope>
    <source>
        <strain evidence="6 7">FDS-637</strain>
    </source>
</reference>
<evidence type="ECO:0000256" key="1">
    <source>
        <dbReference type="ARBA" id="ARBA00004496"/>
    </source>
</evidence>
<evidence type="ECO:0000313" key="7">
    <source>
        <dbReference type="Proteomes" id="UP001430584"/>
    </source>
</evidence>
<gene>
    <name evidence="6" type="ORF">SLS55_008894</name>
</gene>
<evidence type="ECO:0000256" key="2">
    <source>
        <dbReference type="ARBA" id="ARBA00022490"/>
    </source>
</evidence>
<dbReference type="InterPro" id="IPR012943">
    <property type="entry name" value="Cnn_1N"/>
</dbReference>